<dbReference type="CDD" id="cd04731">
    <property type="entry name" value="HisF"/>
    <property type="match status" value="1"/>
</dbReference>
<dbReference type="Gene3D" id="3.20.20.70">
    <property type="entry name" value="Aldolase class I"/>
    <property type="match status" value="1"/>
</dbReference>
<dbReference type="InterPro" id="IPR004651">
    <property type="entry name" value="HisF"/>
</dbReference>
<evidence type="ECO:0000256" key="5">
    <source>
        <dbReference type="ARBA" id="ARBA00016318"/>
    </source>
</evidence>
<dbReference type="EC" id="4.3.2.10" evidence="4"/>
<evidence type="ECO:0000256" key="6">
    <source>
        <dbReference type="ARBA" id="ARBA00022605"/>
    </source>
</evidence>
<dbReference type="InterPro" id="IPR050064">
    <property type="entry name" value="IGPS_HisA/HisF"/>
</dbReference>
<evidence type="ECO:0000256" key="2">
    <source>
        <dbReference type="ARBA" id="ARBA00009667"/>
    </source>
</evidence>
<evidence type="ECO:0000256" key="11">
    <source>
        <dbReference type="ARBA" id="ARBA00031409"/>
    </source>
</evidence>
<dbReference type="InterPro" id="IPR013785">
    <property type="entry name" value="Aldolase_TIM"/>
</dbReference>
<sequence>MKNARIIARLDIKNDYVVKGVHLEGLRRIGEPHQMARSYYSAGADEIVLNDVVASLYGRNSLLDVIRDVTRDVFVPITLIGGIRSPGDVEAALRAGADKVGINTAALARPDLIDEASKQFGSQCIVLSIEAKRQPGGKWEALTDSGRERSGREVVAWAKEAIERGAGEILLTSIDQDGTGAGVAIDLTRAVAAISTVPVIASGGIKTVDQVEHCFVEGEVDAVAIASALHYRWLSLQDVRRHLLRHNSFEVREVLVS</sequence>
<dbReference type="InterPro" id="IPR011060">
    <property type="entry name" value="RibuloseP-bd_barrel"/>
</dbReference>
<comment type="similarity">
    <text evidence="2 14">Belongs to the HisA/HisF family.</text>
</comment>
<accession>A0ABU5E395</accession>
<evidence type="ECO:0000256" key="3">
    <source>
        <dbReference type="ARBA" id="ARBA00011152"/>
    </source>
</evidence>
<evidence type="ECO:0000256" key="1">
    <source>
        <dbReference type="ARBA" id="ARBA00005091"/>
    </source>
</evidence>
<evidence type="ECO:0000256" key="14">
    <source>
        <dbReference type="RuleBase" id="RU003657"/>
    </source>
</evidence>
<reference evidence="15 16" key="1">
    <citation type="journal article" date="2013" name="Antonie Van Leeuwenhoek">
        <title>Dongia rigui sp. nov., isolated from freshwater of a large wetland in Korea.</title>
        <authorList>
            <person name="Baik K.S."/>
            <person name="Hwang Y.M."/>
            <person name="Choi J.S."/>
            <person name="Kwon J."/>
            <person name="Seong C.N."/>
        </authorList>
    </citation>
    <scope>NUCLEOTIDE SEQUENCE [LARGE SCALE GENOMIC DNA]</scope>
    <source>
        <strain evidence="15 16">04SU4-P</strain>
    </source>
</reference>
<evidence type="ECO:0000256" key="10">
    <source>
        <dbReference type="ARBA" id="ARBA00030264"/>
    </source>
</evidence>
<dbReference type="Proteomes" id="UP001271769">
    <property type="component" value="Unassembled WGS sequence"/>
</dbReference>
<comment type="pathway">
    <text evidence="1">Amino-acid biosynthesis; L-histidine biosynthesis; L-histidine from 5-phospho-alpha-D-ribose 1-diphosphate: step 5/9.</text>
</comment>
<evidence type="ECO:0000256" key="12">
    <source>
        <dbReference type="ARBA" id="ARBA00032401"/>
    </source>
</evidence>
<evidence type="ECO:0000256" key="7">
    <source>
        <dbReference type="ARBA" id="ARBA00023102"/>
    </source>
</evidence>
<gene>
    <name evidence="15" type="ORF">SMD31_17045</name>
</gene>
<evidence type="ECO:0000256" key="8">
    <source>
        <dbReference type="ARBA" id="ARBA00023239"/>
    </source>
</evidence>
<dbReference type="SUPFAM" id="SSF51366">
    <property type="entry name" value="Ribulose-phoshate binding barrel"/>
    <property type="match status" value="1"/>
</dbReference>
<dbReference type="PANTHER" id="PTHR21235">
    <property type="entry name" value="IMIDAZOLE GLYCEROL PHOSPHATE SYNTHASE SUBUNIT HISF/H IGP SYNTHASE SUBUNIT HISF/H"/>
    <property type="match status" value="1"/>
</dbReference>
<evidence type="ECO:0000313" key="15">
    <source>
        <dbReference type="EMBL" id="MDY0873650.1"/>
    </source>
</evidence>
<keyword evidence="6 14" id="KW-0028">Amino-acid biosynthesis</keyword>
<comment type="function">
    <text evidence="9">IGPS catalyzes the conversion of PRFAR and glutamine to IGP, AICAR and glutamate. The HisF subunit catalyzes the cyclization activity that produces IGP and AICAR from PRFAR using the ammonia provided by the HisH subunit.</text>
</comment>
<organism evidence="15 16">
    <name type="scientific">Dongia rigui</name>
    <dbReference type="NCBI Taxonomy" id="940149"/>
    <lineage>
        <taxon>Bacteria</taxon>
        <taxon>Pseudomonadati</taxon>
        <taxon>Pseudomonadota</taxon>
        <taxon>Alphaproteobacteria</taxon>
        <taxon>Rhodospirillales</taxon>
        <taxon>Dongiaceae</taxon>
        <taxon>Dongia</taxon>
    </lineage>
</organism>
<dbReference type="PANTHER" id="PTHR21235:SF2">
    <property type="entry name" value="IMIDAZOLE GLYCEROL PHOSPHATE SYNTHASE HISHF"/>
    <property type="match status" value="1"/>
</dbReference>
<dbReference type="InterPro" id="IPR006062">
    <property type="entry name" value="His_biosynth"/>
</dbReference>
<dbReference type="Pfam" id="PF00977">
    <property type="entry name" value="His_biosynth"/>
    <property type="match status" value="1"/>
</dbReference>
<proteinExistence type="inferred from homology"/>
<dbReference type="EMBL" id="JAXCLX010000003">
    <property type="protein sequence ID" value="MDY0873650.1"/>
    <property type="molecule type" value="Genomic_DNA"/>
</dbReference>
<dbReference type="RefSeq" id="WP_320502124.1">
    <property type="nucleotide sequence ID" value="NZ_JAXCLX010000003.1"/>
</dbReference>
<evidence type="ECO:0000256" key="13">
    <source>
        <dbReference type="ARBA" id="ARBA00047838"/>
    </source>
</evidence>
<evidence type="ECO:0000256" key="4">
    <source>
        <dbReference type="ARBA" id="ARBA00012809"/>
    </source>
</evidence>
<keyword evidence="8" id="KW-0456">Lyase</keyword>
<evidence type="ECO:0000256" key="9">
    <source>
        <dbReference type="ARBA" id="ARBA00025475"/>
    </source>
</evidence>
<evidence type="ECO:0000313" key="16">
    <source>
        <dbReference type="Proteomes" id="UP001271769"/>
    </source>
</evidence>
<keyword evidence="7 14" id="KW-0368">Histidine biosynthesis</keyword>
<keyword evidence="16" id="KW-1185">Reference proteome</keyword>
<protein>
    <recommendedName>
        <fullName evidence="5">Imidazole glycerol phosphate synthase subunit HisF</fullName>
        <ecNumber evidence="4">4.3.2.10</ecNumber>
    </recommendedName>
    <alternativeName>
        <fullName evidence="10">IGP synthase cyclase subunit</fullName>
    </alternativeName>
    <alternativeName>
        <fullName evidence="11">IGP synthase subunit HisF</fullName>
    </alternativeName>
    <alternativeName>
        <fullName evidence="12">ImGP synthase subunit HisF</fullName>
    </alternativeName>
</protein>
<name>A0ABU5E395_9PROT</name>
<comment type="caution">
    <text evidence="15">The sequence shown here is derived from an EMBL/GenBank/DDBJ whole genome shotgun (WGS) entry which is preliminary data.</text>
</comment>
<comment type="catalytic activity">
    <reaction evidence="13">
        <text>5-[(5-phospho-1-deoxy-D-ribulos-1-ylimino)methylamino]-1-(5-phospho-beta-D-ribosyl)imidazole-4-carboxamide + L-glutamine = D-erythro-1-(imidazol-4-yl)glycerol 3-phosphate + 5-amino-1-(5-phospho-beta-D-ribosyl)imidazole-4-carboxamide + L-glutamate + H(+)</text>
        <dbReference type="Rhea" id="RHEA:24793"/>
        <dbReference type="ChEBI" id="CHEBI:15378"/>
        <dbReference type="ChEBI" id="CHEBI:29985"/>
        <dbReference type="ChEBI" id="CHEBI:58278"/>
        <dbReference type="ChEBI" id="CHEBI:58359"/>
        <dbReference type="ChEBI" id="CHEBI:58475"/>
        <dbReference type="ChEBI" id="CHEBI:58525"/>
        <dbReference type="EC" id="4.3.2.10"/>
    </reaction>
</comment>
<comment type="subunit">
    <text evidence="3">Heterodimer of HisH and HisF.</text>
</comment>